<dbReference type="OrthoDB" id="4551696at2"/>
<gene>
    <name evidence="1" type="ORF">N866_07055</name>
</gene>
<dbReference type="InterPro" id="IPR036388">
    <property type="entry name" value="WH-like_DNA-bd_sf"/>
</dbReference>
<dbReference type="InterPro" id="IPR016032">
    <property type="entry name" value="Sig_transdc_resp-reg_C-effctor"/>
</dbReference>
<keyword evidence="2" id="KW-1185">Reference proteome</keyword>
<protein>
    <submittedName>
        <fullName evidence="1">Uncharacterized protein</fullName>
    </submittedName>
</protein>
<name>A0A021VZZ1_9CELL</name>
<reference evidence="1 2" key="1">
    <citation type="submission" date="2014-01" db="EMBL/GenBank/DDBJ databases">
        <title>Actinotalea ferrariae CF5-4.</title>
        <authorList>
            <person name="Chen F."/>
            <person name="Li Y."/>
            <person name="Wang G."/>
        </authorList>
    </citation>
    <scope>NUCLEOTIDE SEQUENCE [LARGE SCALE GENOMIC DNA]</scope>
    <source>
        <strain evidence="1 2">CF5-4</strain>
    </source>
</reference>
<dbReference type="AlphaFoldDB" id="A0A021VZZ1"/>
<sequence>MTHHSPGYCKRYRLDVARGIDRSPRPITDVRPHVVALMAAGGSARAIGEAASCSPTTVRQIAAGQTSSVKRPLAARLLRVRVQDLLNRDRPRDRLPATGAVRRVQALLALGHSHATITAAMPGPHQSLDVMGTRQRWVFRDMHHAVVAAYERLSMTPGRSRITRTRALAKGYVPPLAWDDDTIDDPTVAPYRPTPDEPLVDVDVDHAALARALAGDLPRRLTPTERAVVVRELTIRGVPAATIADRLGVTERTVERDRRTTTTSWSTAS</sequence>
<dbReference type="EMBL" id="AXCW01000022">
    <property type="protein sequence ID" value="EYR64642.1"/>
    <property type="molecule type" value="Genomic_DNA"/>
</dbReference>
<accession>A0A021VZZ1</accession>
<dbReference type="GO" id="GO:0003677">
    <property type="term" value="F:DNA binding"/>
    <property type="evidence" value="ECO:0007669"/>
    <property type="project" value="InterPro"/>
</dbReference>
<proteinExistence type="predicted"/>
<evidence type="ECO:0000313" key="1">
    <source>
        <dbReference type="EMBL" id="EYR64642.1"/>
    </source>
</evidence>
<evidence type="ECO:0000313" key="2">
    <source>
        <dbReference type="Proteomes" id="UP000019753"/>
    </source>
</evidence>
<dbReference type="Proteomes" id="UP000019753">
    <property type="component" value="Unassembled WGS sequence"/>
</dbReference>
<dbReference type="RefSeq" id="WP_034222654.1">
    <property type="nucleotide sequence ID" value="NZ_AXCW01000022.1"/>
</dbReference>
<organism evidence="1 2">
    <name type="scientific">Actinotalea ferrariae CF5-4</name>
    <dbReference type="NCBI Taxonomy" id="948458"/>
    <lineage>
        <taxon>Bacteria</taxon>
        <taxon>Bacillati</taxon>
        <taxon>Actinomycetota</taxon>
        <taxon>Actinomycetes</taxon>
        <taxon>Micrococcales</taxon>
        <taxon>Cellulomonadaceae</taxon>
        <taxon>Actinotalea</taxon>
    </lineage>
</organism>
<comment type="caution">
    <text evidence="1">The sequence shown here is derived from an EMBL/GenBank/DDBJ whole genome shotgun (WGS) entry which is preliminary data.</text>
</comment>
<dbReference type="SUPFAM" id="SSF46894">
    <property type="entry name" value="C-terminal effector domain of the bipartite response regulators"/>
    <property type="match status" value="1"/>
</dbReference>
<dbReference type="Gene3D" id="1.10.10.10">
    <property type="entry name" value="Winged helix-like DNA-binding domain superfamily/Winged helix DNA-binding domain"/>
    <property type="match status" value="1"/>
</dbReference>
<dbReference type="GO" id="GO:0006355">
    <property type="term" value="P:regulation of DNA-templated transcription"/>
    <property type="evidence" value="ECO:0007669"/>
    <property type="project" value="InterPro"/>
</dbReference>